<evidence type="ECO:0000256" key="12">
    <source>
        <dbReference type="ARBA" id="ARBA00023139"/>
    </source>
</evidence>
<keyword evidence="13" id="KW-0998">Cell outer membrane</keyword>
<keyword evidence="10" id="KW-0626">Porin</keyword>
<dbReference type="KEGG" id="mbac:BN1209_1219"/>
<dbReference type="Gene3D" id="3.10.560.10">
    <property type="entry name" value="Outer membrane lipoprotein wza domain like"/>
    <property type="match status" value="2"/>
</dbReference>
<evidence type="ECO:0000259" key="18">
    <source>
        <dbReference type="Pfam" id="PF22461"/>
    </source>
</evidence>
<dbReference type="GO" id="GO:0006811">
    <property type="term" value="P:monoatomic ion transport"/>
    <property type="evidence" value="ECO:0007669"/>
    <property type="project" value="UniProtKB-KW"/>
</dbReference>
<dbReference type="PANTHER" id="PTHR33619:SF3">
    <property type="entry name" value="POLYSACCHARIDE EXPORT PROTEIN GFCE-RELATED"/>
    <property type="match status" value="1"/>
</dbReference>
<dbReference type="GO" id="GO:0015288">
    <property type="term" value="F:porin activity"/>
    <property type="evidence" value="ECO:0007669"/>
    <property type="project" value="UniProtKB-KW"/>
</dbReference>
<evidence type="ECO:0000256" key="4">
    <source>
        <dbReference type="ARBA" id="ARBA00022452"/>
    </source>
</evidence>
<dbReference type="Proteomes" id="UP000056322">
    <property type="component" value="Chromosome 1"/>
</dbReference>
<evidence type="ECO:0000256" key="2">
    <source>
        <dbReference type="ARBA" id="ARBA00009450"/>
    </source>
</evidence>
<keyword evidence="12" id="KW-0564">Palmitate</keyword>
<evidence type="ECO:0000256" key="10">
    <source>
        <dbReference type="ARBA" id="ARBA00023114"/>
    </source>
</evidence>
<evidence type="ECO:0000313" key="19">
    <source>
        <dbReference type="EMBL" id="CEN56259.1"/>
    </source>
</evidence>
<dbReference type="Pfam" id="PF22461">
    <property type="entry name" value="SLBB_2"/>
    <property type="match status" value="1"/>
</dbReference>
<sequence>MRKILASLMLLLGVWAHVASADDGNYLLGPGDMLKITVYNNPDLTLETRITETGTISFPLLGEVALGGITASAAEKKLSNQLESGGFVKQAQINILVVQFQSKMVSILGSVFKPGRYPLDRSMNLTEVLALAGGVPADGSDMITVIGKTGKIEYDLRNIVKKGDGTQNINLVGGEIVYVPRAPMFYIYGEAQRPGSYRIERDMTVMQALALGGGPTARGTQRGVQLHRRNASGVVQVLSPELTDLVKQDDVLFIKESLF</sequence>
<keyword evidence="5" id="KW-0762">Sugar transport</keyword>
<keyword evidence="3" id="KW-0813">Transport</keyword>
<keyword evidence="14" id="KW-0449">Lipoprotein</keyword>
<dbReference type="STRING" id="1581680.BN1209_1219"/>
<proteinExistence type="inferred from homology"/>
<reference evidence="20" key="1">
    <citation type="submission" date="2014-12" db="EMBL/GenBank/DDBJ databases">
        <authorList>
            <person name="Salcher M.M."/>
        </authorList>
    </citation>
    <scope>NUCLEOTIDE SEQUENCE [LARGE SCALE GENOMIC DNA]</scope>
    <source>
        <strain evidence="20">MMS-10A-171</strain>
    </source>
</reference>
<evidence type="ECO:0000256" key="11">
    <source>
        <dbReference type="ARBA" id="ARBA00023136"/>
    </source>
</evidence>
<protein>
    <submittedName>
        <fullName evidence="19">Polysaccharide export protein EpsE</fullName>
    </submittedName>
</protein>
<dbReference type="HOGENOM" id="CLU_038343_0_3_4"/>
<dbReference type="InterPro" id="IPR003715">
    <property type="entry name" value="Poly_export_N"/>
</dbReference>
<keyword evidence="4" id="KW-1134">Transmembrane beta strand</keyword>
<accession>A0A0B7IYU7</accession>
<keyword evidence="20" id="KW-1185">Reference proteome</keyword>
<evidence type="ECO:0000256" key="9">
    <source>
        <dbReference type="ARBA" id="ARBA00023065"/>
    </source>
</evidence>
<dbReference type="InterPro" id="IPR017478">
    <property type="entry name" value="Polysacc_export_EpsE"/>
</dbReference>
<feature type="signal peptide" evidence="15">
    <location>
        <begin position="1"/>
        <end position="21"/>
    </location>
</feature>
<evidence type="ECO:0000256" key="13">
    <source>
        <dbReference type="ARBA" id="ARBA00023237"/>
    </source>
</evidence>
<feature type="domain" description="SLBB" evidence="18">
    <location>
        <begin position="103"/>
        <end position="179"/>
    </location>
</feature>
<dbReference type="NCBIfam" id="TIGR03028">
    <property type="entry name" value="EpsE"/>
    <property type="match status" value="1"/>
</dbReference>
<gene>
    <name evidence="19" type="ORF">BN1209_1219</name>
</gene>
<keyword evidence="7 15" id="KW-0732">Signal</keyword>
<dbReference type="EMBL" id="LN794158">
    <property type="protein sequence ID" value="CEN56259.1"/>
    <property type="molecule type" value="Genomic_DNA"/>
</dbReference>
<name>A0A0B7IYU7_9PROT</name>
<keyword evidence="8" id="KW-0625">Polysaccharide transport</keyword>
<dbReference type="AlphaFoldDB" id="A0A0B7IYU7"/>
<evidence type="ECO:0000256" key="15">
    <source>
        <dbReference type="SAM" id="SignalP"/>
    </source>
</evidence>
<dbReference type="Gene3D" id="3.30.1950.10">
    <property type="entry name" value="wza like domain"/>
    <property type="match status" value="1"/>
</dbReference>
<dbReference type="GO" id="GO:0015159">
    <property type="term" value="F:polysaccharide transmembrane transporter activity"/>
    <property type="evidence" value="ECO:0007669"/>
    <property type="project" value="InterPro"/>
</dbReference>
<evidence type="ECO:0000256" key="5">
    <source>
        <dbReference type="ARBA" id="ARBA00022597"/>
    </source>
</evidence>
<dbReference type="PANTHER" id="PTHR33619">
    <property type="entry name" value="POLYSACCHARIDE EXPORT PROTEIN GFCE-RELATED"/>
    <property type="match status" value="1"/>
</dbReference>
<keyword evidence="6" id="KW-0812">Transmembrane</keyword>
<dbReference type="GO" id="GO:0009279">
    <property type="term" value="C:cell outer membrane"/>
    <property type="evidence" value="ECO:0007669"/>
    <property type="project" value="UniProtKB-SubCell"/>
</dbReference>
<dbReference type="Pfam" id="PF02563">
    <property type="entry name" value="Poly_export"/>
    <property type="match status" value="1"/>
</dbReference>
<evidence type="ECO:0000256" key="1">
    <source>
        <dbReference type="ARBA" id="ARBA00004571"/>
    </source>
</evidence>
<comment type="similarity">
    <text evidence="2">Belongs to the BexD/CtrA/VexA family.</text>
</comment>
<feature type="domain" description="Soluble ligand binding" evidence="17">
    <location>
        <begin position="184"/>
        <end position="236"/>
    </location>
</feature>
<dbReference type="InterPro" id="IPR054765">
    <property type="entry name" value="SLBB_dom"/>
</dbReference>
<evidence type="ECO:0000256" key="3">
    <source>
        <dbReference type="ARBA" id="ARBA00022448"/>
    </source>
</evidence>
<evidence type="ECO:0000256" key="14">
    <source>
        <dbReference type="ARBA" id="ARBA00023288"/>
    </source>
</evidence>
<evidence type="ECO:0000256" key="6">
    <source>
        <dbReference type="ARBA" id="ARBA00022692"/>
    </source>
</evidence>
<comment type="subcellular location">
    <subcellularLocation>
        <location evidence="1">Cell outer membrane</location>
        <topology evidence="1">Multi-pass membrane protein</topology>
    </subcellularLocation>
</comment>
<dbReference type="OrthoDB" id="9815244at2"/>
<keyword evidence="9" id="KW-0406">Ion transport</keyword>
<organism evidence="19 20">
    <name type="scientific">Candidatus Methylopumilus turicensis</name>
    <dbReference type="NCBI Taxonomy" id="1581680"/>
    <lineage>
        <taxon>Bacteria</taxon>
        <taxon>Pseudomonadati</taxon>
        <taxon>Pseudomonadota</taxon>
        <taxon>Betaproteobacteria</taxon>
        <taxon>Nitrosomonadales</taxon>
        <taxon>Methylophilaceae</taxon>
        <taxon>Candidatus Methylopumilus</taxon>
    </lineage>
</organism>
<dbReference type="GO" id="GO:0046930">
    <property type="term" value="C:pore complex"/>
    <property type="evidence" value="ECO:0007669"/>
    <property type="project" value="UniProtKB-KW"/>
</dbReference>
<dbReference type="InterPro" id="IPR019554">
    <property type="entry name" value="Soluble_ligand-bd"/>
</dbReference>
<evidence type="ECO:0000256" key="7">
    <source>
        <dbReference type="ARBA" id="ARBA00022729"/>
    </source>
</evidence>
<feature type="chain" id="PRO_5002117096" evidence="15">
    <location>
        <begin position="22"/>
        <end position="259"/>
    </location>
</feature>
<evidence type="ECO:0000259" key="16">
    <source>
        <dbReference type="Pfam" id="PF02563"/>
    </source>
</evidence>
<evidence type="ECO:0000256" key="8">
    <source>
        <dbReference type="ARBA" id="ARBA00023047"/>
    </source>
</evidence>
<dbReference type="InterPro" id="IPR049712">
    <property type="entry name" value="Poly_export"/>
</dbReference>
<keyword evidence="11" id="KW-0472">Membrane</keyword>
<feature type="domain" description="Polysaccharide export protein N-terminal" evidence="16">
    <location>
        <begin position="22"/>
        <end position="97"/>
    </location>
</feature>
<evidence type="ECO:0000259" key="17">
    <source>
        <dbReference type="Pfam" id="PF10531"/>
    </source>
</evidence>
<dbReference type="RefSeq" id="WP_045751395.1">
    <property type="nucleotide sequence ID" value="NZ_LN794158.1"/>
</dbReference>
<dbReference type="Pfam" id="PF10531">
    <property type="entry name" value="SLBB"/>
    <property type="match status" value="1"/>
</dbReference>
<evidence type="ECO:0000313" key="20">
    <source>
        <dbReference type="Proteomes" id="UP000056322"/>
    </source>
</evidence>